<dbReference type="SMART" id="SM00248">
    <property type="entry name" value="ANK"/>
    <property type="match status" value="7"/>
</dbReference>
<dbReference type="EMBL" id="QXFT01004558">
    <property type="protein sequence ID" value="KAE9277217.1"/>
    <property type="molecule type" value="Genomic_DNA"/>
</dbReference>
<protein>
    <submittedName>
        <fullName evidence="1">Uncharacterized protein</fullName>
    </submittedName>
</protein>
<dbReference type="PANTHER" id="PTHR46586">
    <property type="entry name" value="ANKYRIN REPEAT-CONTAINING PROTEIN"/>
    <property type="match status" value="1"/>
</dbReference>
<evidence type="ECO:0000313" key="2">
    <source>
        <dbReference type="Proteomes" id="UP000434957"/>
    </source>
</evidence>
<dbReference type="Pfam" id="PF12796">
    <property type="entry name" value="Ank_2"/>
    <property type="match status" value="2"/>
</dbReference>
<proteinExistence type="predicted"/>
<accession>A0A6A4BVM9</accession>
<keyword evidence="2" id="KW-1185">Reference proteome</keyword>
<dbReference type="Pfam" id="PF13637">
    <property type="entry name" value="Ank_4"/>
    <property type="match status" value="1"/>
</dbReference>
<dbReference type="SUPFAM" id="SSF48403">
    <property type="entry name" value="Ankyrin repeat"/>
    <property type="match status" value="1"/>
</dbReference>
<gene>
    <name evidence="1" type="ORF">PR003_g28849</name>
</gene>
<dbReference type="InterPro" id="IPR052050">
    <property type="entry name" value="SecEffector_AnkRepeat"/>
</dbReference>
<reference evidence="1 2" key="1">
    <citation type="submission" date="2018-08" db="EMBL/GenBank/DDBJ databases">
        <title>Genomic investigation of the strawberry pathogen Phytophthora fragariae indicates pathogenicity is determined by transcriptional variation in three key races.</title>
        <authorList>
            <person name="Adams T.M."/>
            <person name="Armitage A.D."/>
            <person name="Sobczyk M.K."/>
            <person name="Bates H.J."/>
            <person name="Dunwell J.M."/>
            <person name="Nellist C.F."/>
            <person name="Harrison R.J."/>
        </authorList>
    </citation>
    <scope>NUCLEOTIDE SEQUENCE [LARGE SCALE GENOMIC DNA]</scope>
    <source>
        <strain evidence="1 2">SCRP333</strain>
    </source>
</reference>
<comment type="caution">
    <text evidence="1">The sequence shown here is derived from an EMBL/GenBank/DDBJ whole genome shotgun (WGS) entry which is preliminary data.</text>
</comment>
<evidence type="ECO:0000313" key="1">
    <source>
        <dbReference type="EMBL" id="KAE9277217.1"/>
    </source>
</evidence>
<dbReference type="PANTHER" id="PTHR46586:SF3">
    <property type="entry name" value="ANKYRIN REPEAT-CONTAINING PROTEIN"/>
    <property type="match status" value="1"/>
</dbReference>
<dbReference type="InterPro" id="IPR036770">
    <property type="entry name" value="Ankyrin_rpt-contain_sf"/>
</dbReference>
<organism evidence="1 2">
    <name type="scientific">Phytophthora rubi</name>
    <dbReference type="NCBI Taxonomy" id="129364"/>
    <lineage>
        <taxon>Eukaryota</taxon>
        <taxon>Sar</taxon>
        <taxon>Stramenopiles</taxon>
        <taxon>Oomycota</taxon>
        <taxon>Peronosporomycetes</taxon>
        <taxon>Peronosporales</taxon>
        <taxon>Peronosporaceae</taxon>
        <taxon>Phytophthora</taxon>
    </lineage>
</organism>
<sequence>MKQTLRTSTRIVCENRFSATGGWLPHVMRCIDNYLTGWVSHKVLTAACDTGASKHTLEYVFVKTAPIWKETIEGAVRGGHMHVLHWMIGREDGRGPWKEDFGHMLELAAAHGHLDAVKWLFKRGIDSYTLQKTGKDSTGYIEKCWLYEHCTAAALNRAAEHGHLEVVKWIHGARTDTCNRDCSPMSKAVENGHLAIAQWLHTTKSEKCSVHTINTAAKNGHLQVLQWLDANQLFMCTGDAMIGAAANGHLEVVKWLHQAHHECCSNHAMGLAASNGHLELAEWLYENVYRKCQRSVASISAVNSAGAGRLDVLRWMHEHFRRSFSIHDMYAAASNGRMDVITWLHENRNEGCSVYAMRGASQNGHLEVLKWLYTHYPNAFEPGLYAVINRAAGNGHLKIVRWLHETRPDLRTTDAMDNAATSGHLDIFLYLLEHRTEGISAYTPYNAGFIEVMCHFTSNVRRIGQSNRATCDQLKMLQTVFEQRPAFLRRCLQRLAVIACKTGNVSLLDWVNQFGLELKSTEPIRDAVSRGYVKMLQFFFDHGFEITDPDLLEVAVKGGQLEIVRLLSEHGYAINSLELLKIRGKCMSVPMTRWLVEHGSLLDLSTATTLVVEYRHIEIAWWVAETDQCHLVLDALENNDREVLWWVLTHTQFQDKSAQRSIRDAIHGCPEDIQQWFEESLRTVESCRWCFSTSIKRQNEEIEDKCLPGWKRKRCVERFGG</sequence>
<dbReference type="AlphaFoldDB" id="A0A6A4BVM9"/>
<name>A0A6A4BVM9_9STRA</name>
<dbReference type="InterPro" id="IPR002110">
    <property type="entry name" value="Ankyrin_rpt"/>
</dbReference>
<dbReference type="Proteomes" id="UP000434957">
    <property type="component" value="Unassembled WGS sequence"/>
</dbReference>
<dbReference type="Gene3D" id="1.25.40.20">
    <property type="entry name" value="Ankyrin repeat-containing domain"/>
    <property type="match status" value="3"/>
</dbReference>
<dbReference type="SUPFAM" id="SSF140860">
    <property type="entry name" value="Pseudo ankyrin repeat-like"/>
    <property type="match status" value="1"/>
</dbReference>